<name>A0A1I2RP24_9HYPH</name>
<evidence type="ECO:0000313" key="1">
    <source>
        <dbReference type="EMBL" id="SFG39516.1"/>
    </source>
</evidence>
<dbReference type="RefSeq" id="WP_091968803.1">
    <property type="nucleotide sequence ID" value="NZ_FOPM01000002.1"/>
</dbReference>
<organism evidence="1 2">
    <name type="scientific">Methylobacterium gossipiicola</name>
    <dbReference type="NCBI Taxonomy" id="582675"/>
    <lineage>
        <taxon>Bacteria</taxon>
        <taxon>Pseudomonadati</taxon>
        <taxon>Pseudomonadota</taxon>
        <taxon>Alphaproteobacteria</taxon>
        <taxon>Hyphomicrobiales</taxon>
        <taxon>Methylobacteriaceae</taxon>
        <taxon>Methylobacterium</taxon>
    </lineage>
</organism>
<evidence type="ECO:0000313" key="2">
    <source>
        <dbReference type="Proteomes" id="UP000199229"/>
    </source>
</evidence>
<protein>
    <submittedName>
        <fullName evidence="1">Uncharacterized protein</fullName>
    </submittedName>
</protein>
<accession>A0A1I2RP24</accession>
<keyword evidence="2" id="KW-1185">Reference proteome</keyword>
<dbReference type="AlphaFoldDB" id="A0A1I2RP24"/>
<dbReference type="STRING" id="582675.SAMN05192565_102309"/>
<dbReference type="Proteomes" id="UP000199229">
    <property type="component" value="Unassembled WGS sequence"/>
</dbReference>
<dbReference type="OrthoDB" id="9945581at2"/>
<reference evidence="2" key="1">
    <citation type="submission" date="2016-10" db="EMBL/GenBank/DDBJ databases">
        <authorList>
            <person name="Varghese N."/>
            <person name="Submissions S."/>
        </authorList>
    </citation>
    <scope>NUCLEOTIDE SEQUENCE [LARGE SCALE GENOMIC DNA]</scope>
    <source>
        <strain evidence="2">Gh-105</strain>
    </source>
</reference>
<gene>
    <name evidence="1" type="ORF">SAMN05192565_102309</name>
</gene>
<proteinExistence type="predicted"/>
<dbReference type="EMBL" id="FOPM01000002">
    <property type="protein sequence ID" value="SFG39516.1"/>
    <property type="molecule type" value="Genomic_DNA"/>
</dbReference>
<sequence>MILERLRERVCRALCLHCVERHDVIKEDRLDRAEKLHIMSAQDAANASKRTGLRVGDMRRVANSAVDRLRHERIESEGAEP</sequence>